<dbReference type="InterPro" id="IPR004358">
    <property type="entry name" value="Sig_transdc_His_kin-like_C"/>
</dbReference>
<dbReference type="CDD" id="cd00082">
    <property type="entry name" value="HisKA"/>
    <property type="match status" value="1"/>
</dbReference>
<dbReference type="InterPro" id="IPR036890">
    <property type="entry name" value="HATPase_C_sf"/>
</dbReference>
<keyword evidence="6 11" id="KW-0418">Kinase</keyword>
<dbReference type="InterPro" id="IPR003661">
    <property type="entry name" value="HisK_dim/P_dom"/>
</dbReference>
<comment type="subcellular location">
    <subcellularLocation>
        <location evidence="2">Membrane</location>
    </subcellularLocation>
</comment>
<dbReference type="InterPro" id="IPR031967">
    <property type="entry name" value="PhoR_single_Cache-like_dom"/>
</dbReference>
<evidence type="ECO:0000313" key="11">
    <source>
        <dbReference type="EMBL" id="EXM39973.1"/>
    </source>
</evidence>
<dbReference type="Pfam" id="PF02518">
    <property type="entry name" value="HATPase_c"/>
    <property type="match status" value="1"/>
</dbReference>
<sequence>MERKIEFSLFYMGIVTAIIGIVITTFVCYGFFHKEVKENLAHECNIVAQCYDKISSPDELERFTQEDFRITLIKKDGAILYESDADAVNMKNHLDRPEIIEAIENGTGSDTRYSDTIGTEDYYYAVKLDDGNILRVSIRSDSIFRLFERSMLLILIVTICIILVSMFVSVKLTDKLIAPLKRIPEMIEKDKSPEEMGIYSEIIPLAQEIKNVRSSQELMRQEFTANVSHELKTPLTSISGYAELIETGMAQGEDSRKFAGNIRTETARLQTLISDILRLSELDTVNSLSLDDVVDIAAVTEECKERLSGQAEKKGVRITIHGTSETVKGNHTELTELIYNLIDNAIKYNRENGNIDITIEDKKFIIADTGIGIPKESIPRIFERFYRVDKSRSRAKGGTGLGLSIVRHIADRHGAKIDVESTVGIGTTISVNFR</sequence>
<keyword evidence="9" id="KW-1133">Transmembrane helix</keyword>
<evidence type="ECO:0000256" key="2">
    <source>
        <dbReference type="ARBA" id="ARBA00004370"/>
    </source>
</evidence>
<keyword evidence="8 9" id="KW-0472">Membrane</keyword>
<keyword evidence="9" id="KW-0812">Transmembrane</keyword>
<dbReference type="EMBL" id="JEOB01000002">
    <property type="protein sequence ID" value="EXM39973.1"/>
    <property type="molecule type" value="Genomic_DNA"/>
</dbReference>
<dbReference type="GO" id="GO:0016036">
    <property type="term" value="P:cellular response to phosphate starvation"/>
    <property type="evidence" value="ECO:0007669"/>
    <property type="project" value="TreeGrafter"/>
</dbReference>
<organism evidence="11 12">
    <name type="scientific">Ruminococcus albus SY3</name>
    <dbReference type="NCBI Taxonomy" id="1341156"/>
    <lineage>
        <taxon>Bacteria</taxon>
        <taxon>Bacillati</taxon>
        <taxon>Bacillota</taxon>
        <taxon>Clostridia</taxon>
        <taxon>Eubacteriales</taxon>
        <taxon>Oscillospiraceae</taxon>
        <taxon>Ruminococcus</taxon>
    </lineage>
</organism>
<evidence type="ECO:0000256" key="4">
    <source>
        <dbReference type="ARBA" id="ARBA00022553"/>
    </source>
</evidence>
<evidence type="ECO:0000256" key="9">
    <source>
        <dbReference type="SAM" id="Phobius"/>
    </source>
</evidence>
<dbReference type="FunFam" id="1.10.287.130:FF:000001">
    <property type="entry name" value="Two-component sensor histidine kinase"/>
    <property type="match status" value="1"/>
</dbReference>
<dbReference type="PATRIC" id="fig|1341156.4.peg.1262"/>
<dbReference type="Pfam" id="PF16736">
    <property type="entry name" value="sCache_like"/>
    <property type="match status" value="1"/>
</dbReference>
<dbReference type="Pfam" id="PF00512">
    <property type="entry name" value="HisKA"/>
    <property type="match status" value="1"/>
</dbReference>
<dbReference type="InterPro" id="IPR003594">
    <property type="entry name" value="HATPase_dom"/>
</dbReference>
<evidence type="ECO:0000256" key="1">
    <source>
        <dbReference type="ARBA" id="ARBA00000085"/>
    </source>
</evidence>
<dbReference type="SUPFAM" id="SSF47384">
    <property type="entry name" value="Homodimeric domain of signal transducing histidine kinase"/>
    <property type="match status" value="1"/>
</dbReference>
<evidence type="ECO:0000259" key="10">
    <source>
        <dbReference type="PROSITE" id="PS50109"/>
    </source>
</evidence>
<dbReference type="GO" id="GO:0000155">
    <property type="term" value="F:phosphorelay sensor kinase activity"/>
    <property type="evidence" value="ECO:0007669"/>
    <property type="project" value="InterPro"/>
</dbReference>
<evidence type="ECO:0000313" key="12">
    <source>
        <dbReference type="Proteomes" id="UP000021369"/>
    </source>
</evidence>
<proteinExistence type="predicted"/>
<dbReference type="PRINTS" id="PR00344">
    <property type="entry name" value="BCTRLSENSOR"/>
</dbReference>
<dbReference type="RefSeq" id="WP_037287424.1">
    <property type="nucleotide sequence ID" value="NZ_JEOB01000002.1"/>
</dbReference>
<keyword evidence="4" id="KW-0597">Phosphoprotein</keyword>
<dbReference type="CDD" id="cd00075">
    <property type="entry name" value="HATPase"/>
    <property type="match status" value="1"/>
</dbReference>
<dbReference type="Gene3D" id="3.30.565.10">
    <property type="entry name" value="Histidine kinase-like ATPase, C-terminal domain"/>
    <property type="match status" value="1"/>
</dbReference>
<name>A0A011VZL5_RUMAL</name>
<feature type="transmembrane region" description="Helical" evidence="9">
    <location>
        <begin position="151"/>
        <end position="172"/>
    </location>
</feature>
<dbReference type="SMART" id="SM00387">
    <property type="entry name" value="HATPase_c"/>
    <property type="match status" value="1"/>
</dbReference>
<dbReference type="AlphaFoldDB" id="A0A011VZL5"/>
<evidence type="ECO:0000256" key="6">
    <source>
        <dbReference type="ARBA" id="ARBA00022777"/>
    </source>
</evidence>
<dbReference type="Proteomes" id="UP000021369">
    <property type="component" value="Unassembled WGS sequence"/>
</dbReference>
<dbReference type="GO" id="GO:0005886">
    <property type="term" value="C:plasma membrane"/>
    <property type="evidence" value="ECO:0007669"/>
    <property type="project" value="TreeGrafter"/>
</dbReference>
<dbReference type="SMART" id="SM00388">
    <property type="entry name" value="HisKA"/>
    <property type="match status" value="1"/>
</dbReference>
<dbReference type="FunFam" id="3.30.565.10:FF:000006">
    <property type="entry name" value="Sensor histidine kinase WalK"/>
    <property type="match status" value="1"/>
</dbReference>
<gene>
    <name evidence="11" type="ORF">RASY3_09820</name>
</gene>
<dbReference type="InterPro" id="IPR050351">
    <property type="entry name" value="BphY/WalK/GraS-like"/>
</dbReference>
<dbReference type="PANTHER" id="PTHR45453:SF1">
    <property type="entry name" value="PHOSPHATE REGULON SENSOR PROTEIN PHOR"/>
    <property type="match status" value="1"/>
</dbReference>
<keyword evidence="12" id="KW-1185">Reference proteome</keyword>
<dbReference type="EC" id="2.7.13.3" evidence="3"/>
<keyword evidence="7" id="KW-0902">Two-component regulatory system</keyword>
<feature type="transmembrane region" description="Helical" evidence="9">
    <location>
        <begin position="9"/>
        <end position="32"/>
    </location>
</feature>
<comment type="caution">
    <text evidence="11">The sequence shown here is derived from an EMBL/GenBank/DDBJ whole genome shotgun (WGS) entry which is preliminary data.</text>
</comment>
<comment type="catalytic activity">
    <reaction evidence="1">
        <text>ATP + protein L-histidine = ADP + protein N-phospho-L-histidine.</text>
        <dbReference type="EC" id="2.7.13.3"/>
    </reaction>
</comment>
<dbReference type="SUPFAM" id="SSF55874">
    <property type="entry name" value="ATPase domain of HSP90 chaperone/DNA topoisomerase II/histidine kinase"/>
    <property type="match status" value="1"/>
</dbReference>
<dbReference type="OrthoDB" id="9813151at2"/>
<dbReference type="GO" id="GO:0004721">
    <property type="term" value="F:phosphoprotein phosphatase activity"/>
    <property type="evidence" value="ECO:0007669"/>
    <property type="project" value="TreeGrafter"/>
</dbReference>
<dbReference type="PROSITE" id="PS50109">
    <property type="entry name" value="HIS_KIN"/>
    <property type="match status" value="1"/>
</dbReference>
<evidence type="ECO:0000256" key="3">
    <source>
        <dbReference type="ARBA" id="ARBA00012438"/>
    </source>
</evidence>
<evidence type="ECO:0000256" key="7">
    <source>
        <dbReference type="ARBA" id="ARBA00023012"/>
    </source>
</evidence>
<protein>
    <recommendedName>
        <fullName evidence="3">histidine kinase</fullName>
        <ecNumber evidence="3">2.7.13.3</ecNumber>
    </recommendedName>
</protein>
<evidence type="ECO:0000256" key="5">
    <source>
        <dbReference type="ARBA" id="ARBA00022679"/>
    </source>
</evidence>
<keyword evidence="5" id="KW-0808">Transferase</keyword>
<feature type="domain" description="Histidine kinase" evidence="10">
    <location>
        <begin position="226"/>
        <end position="434"/>
    </location>
</feature>
<dbReference type="PANTHER" id="PTHR45453">
    <property type="entry name" value="PHOSPHATE REGULON SENSOR PROTEIN PHOR"/>
    <property type="match status" value="1"/>
</dbReference>
<dbReference type="InterPro" id="IPR005467">
    <property type="entry name" value="His_kinase_dom"/>
</dbReference>
<dbReference type="Gene3D" id="1.10.287.130">
    <property type="match status" value="1"/>
</dbReference>
<dbReference type="InterPro" id="IPR036097">
    <property type="entry name" value="HisK_dim/P_sf"/>
</dbReference>
<evidence type="ECO:0000256" key="8">
    <source>
        <dbReference type="ARBA" id="ARBA00023136"/>
    </source>
</evidence>
<reference evidence="11 12" key="1">
    <citation type="submission" date="2013-06" db="EMBL/GenBank/DDBJ databases">
        <title>Rumen cellulosomics: divergent fiber-degrading strategies revealed by comparative genome-wide analysis of six Ruminococcal strains.</title>
        <authorList>
            <person name="Dassa B."/>
            <person name="Borovok I."/>
            <person name="Lamed R."/>
            <person name="Flint H."/>
            <person name="Yeoman C.J."/>
            <person name="White B."/>
            <person name="Bayer E.A."/>
        </authorList>
    </citation>
    <scope>NUCLEOTIDE SEQUENCE [LARGE SCALE GENOMIC DNA]</scope>
    <source>
        <strain evidence="11 12">SY3</strain>
    </source>
</reference>
<accession>A0A011VZL5</accession>